<reference evidence="3 4" key="1">
    <citation type="submission" date="2018-12" db="EMBL/GenBank/DDBJ databases">
        <title>Mesorhizobium carbonis sp. nov., isolated from coal mine water.</title>
        <authorList>
            <person name="Xin W."/>
            <person name="Xu Z."/>
            <person name="Xiang F."/>
            <person name="Zhang J."/>
            <person name="Xi L."/>
            <person name="Liu J."/>
        </authorList>
    </citation>
    <scope>NUCLEOTIDE SEQUENCE [LARGE SCALE GENOMIC DNA]</scope>
    <source>
        <strain evidence="3 4">B2.3</strain>
    </source>
</reference>
<comment type="caution">
    <text evidence="3">The sequence shown here is derived from an EMBL/GenBank/DDBJ whole genome shotgun (WGS) entry which is preliminary data.</text>
</comment>
<dbReference type="GO" id="GO:0006355">
    <property type="term" value="P:regulation of DNA-templated transcription"/>
    <property type="evidence" value="ECO:0007669"/>
    <property type="project" value="InterPro"/>
</dbReference>
<dbReference type="OrthoDB" id="7605387at2"/>
<evidence type="ECO:0000313" key="3">
    <source>
        <dbReference type="EMBL" id="RST88464.1"/>
    </source>
</evidence>
<dbReference type="Pfam" id="PF05066">
    <property type="entry name" value="HARE-HTH"/>
    <property type="match status" value="1"/>
</dbReference>
<accession>A0A3R9YBE9</accession>
<dbReference type="InterPro" id="IPR007759">
    <property type="entry name" value="Asxl_HARE-HTH"/>
</dbReference>
<gene>
    <name evidence="3" type="ORF">EJC49_00180</name>
</gene>
<name>A0A3R9YBE9_9HYPH</name>
<evidence type="ECO:0000313" key="4">
    <source>
        <dbReference type="Proteomes" id="UP000278398"/>
    </source>
</evidence>
<evidence type="ECO:0000256" key="1">
    <source>
        <dbReference type="ARBA" id="ARBA00023163"/>
    </source>
</evidence>
<proteinExistence type="predicted"/>
<protein>
    <recommendedName>
        <fullName evidence="2">HTH HARE-type domain-containing protein</fullName>
    </recommendedName>
</protein>
<keyword evidence="4" id="KW-1185">Reference proteome</keyword>
<dbReference type="EMBL" id="RWKW01000001">
    <property type="protein sequence ID" value="RST88464.1"/>
    <property type="molecule type" value="Genomic_DNA"/>
</dbReference>
<dbReference type="PROSITE" id="PS51913">
    <property type="entry name" value="HTH_HARE"/>
    <property type="match status" value="1"/>
</dbReference>
<keyword evidence="1" id="KW-0804">Transcription</keyword>
<feature type="domain" description="HTH HARE-type" evidence="2">
    <location>
        <begin position="3"/>
        <end position="78"/>
    </location>
</feature>
<organism evidence="3 4">
    <name type="scientific">Aquibium carbonis</name>
    <dbReference type="NCBI Taxonomy" id="2495581"/>
    <lineage>
        <taxon>Bacteria</taxon>
        <taxon>Pseudomonadati</taxon>
        <taxon>Pseudomonadota</taxon>
        <taxon>Alphaproteobacteria</taxon>
        <taxon>Hyphomicrobiales</taxon>
        <taxon>Phyllobacteriaceae</taxon>
        <taxon>Aquibium</taxon>
    </lineage>
</organism>
<dbReference type="RefSeq" id="WP_126697429.1">
    <property type="nucleotide sequence ID" value="NZ_RWKW01000001.1"/>
</dbReference>
<dbReference type="Proteomes" id="UP000278398">
    <property type="component" value="Unassembled WGS sequence"/>
</dbReference>
<dbReference type="AlphaFoldDB" id="A0A3R9YBE9"/>
<evidence type="ECO:0000259" key="2">
    <source>
        <dbReference type="PROSITE" id="PS51913"/>
    </source>
</evidence>
<sequence>MEDSYLDLAAQILRAHGRPMTAQEILARARKFDLLPSHLSGATMQKTLQARIAEDIFRRRERSAFYRTSQGVYFLRSMSQEETLPTHVVSEYPIRHRKKKFDRQRILHLSLVPDLNEIHLLNAPIDKLMKLRSEYRYIWQKQDGLFPVLAAPFLIYDGRFLVFENGPFTFFGNIVGLSSILLRRFVDEFDIDLLDFDNIGLFRALIRSCSHHIEFLELGINDIELMSCLQRSYIICDPSSNMIGLAAGFRLDHILKVIPPIKRRLEIRGCRWLSADEIVEADYEPWSRIILHELSRK</sequence>